<organism evidence="2 3">
    <name type="scientific">Gymnodraco acuticeps</name>
    <name type="common">Antarctic dragonfish</name>
    <dbReference type="NCBI Taxonomy" id="8218"/>
    <lineage>
        <taxon>Eukaryota</taxon>
        <taxon>Metazoa</taxon>
        <taxon>Chordata</taxon>
        <taxon>Craniata</taxon>
        <taxon>Vertebrata</taxon>
        <taxon>Euteleostomi</taxon>
        <taxon>Actinopterygii</taxon>
        <taxon>Neopterygii</taxon>
        <taxon>Teleostei</taxon>
        <taxon>Neoteleostei</taxon>
        <taxon>Acanthomorphata</taxon>
        <taxon>Eupercaria</taxon>
        <taxon>Perciformes</taxon>
        <taxon>Notothenioidei</taxon>
        <taxon>Bathydraconidae</taxon>
        <taxon>Gymnodraco</taxon>
    </lineage>
</organism>
<reference evidence="3" key="1">
    <citation type="submission" date="2025-08" db="UniProtKB">
        <authorList>
            <consortium name="RefSeq"/>
        </authorList>
    </citation>
    <scope>IDENTIFICATION</scope>
</reference>
<accession>A0A6P8TLD1</accession>
<protein>
    <recommendedName>
        <fullName evidence="1">Vacuolar ATPase assembly protein VMA22</fullName>
    </recommendedName>
</protein>
<dbReference type="GO" id="GO:0051082">
    <property type="term" value="F:unfolded protein binding"/>
    <property type="evidence" value="ECO:0007669"/>
    <property type="project" value="TreeGrafter"/>
</dbReference>
<dbReference type="AlphaFoldDB" id="A0A6P8TLD1"/>
<proteinExistence type="predicted"/>
<dbReference type="GeneID" id="117541787"/>
<gene>
    <name evidence="3" type="primary">ccdc115</name>
</gene>
<dbReference type="Gene3D" id="1.10.287.3240">
    <property type="match status" value="1"/>
</dbReference>
<keyword evidence="2" id="KW-1185">Reference proteome</keyword>
<dbReference type="GO" id="GO:0070072">
    <property type="term" value="P:vacuolar proton-transporting V-type ATPase complex assembly"/>
    <property type="evidence" value="ECO:0007669"/>
    <property type="project" value="InterPro"/>
</dbReference>
<evidence type="ECO:0000256" key="1">
    <source>
        <dbReference type="ARBA" id="ARBA00093634"/>
    </source>
</evidence>
<dbReference type="PANTHER" id="PTHR31996">
    <property type="entry name" value="COILED-COIL DOMAIN-CONTAINING PROTEIN 115"/>
    <property type="match status" value="1"/>
</dbReference>
<dbReference type="Proteomes" id="UP000515161">
    <property type="component" value="Unplaced"/>
</dbReference>
<dbReference type="CTD" id="84317"/>
<dbReference type="PANTHER" id="PTHR31996:SF2">
    <property type="entry name" value="COILED-COIL DOMAIN-CONTAINING PROTEIN 115"/>
    <property type="match status" value="1"/>
</dbReference>
<dbReference type="InterPro" id="IPR040357">
    <property type="entry name" value="Vma22/CCDC115"/>
</dbReference>
<dbReference type="Pfam" id="PF21730">
    <property type="entry name" value="Vma22_CCDC115"/>
    <property type="match status" value="1"/>
</dbReference>
<dbReference type="RefSeq" id="XP_034064863.1">
    <property type="nucleotide sequence ID" value="XM_034208972.1"/>
</dbReference>
<sequence length="157" mass="17869">MVVLELEESSLLLDEKLLRFMDQLELLEEKRAALNSLIEQGWFSMSKARYSMGNKRVSALQYASEIEPLVCVHARTLDNGEVDFCTERSKQKARDEAGKEARSIEDIGPQEEVIELSAEIATLQTAILNSRQELKQCRKDKPILQEVSATRLEKLTD</sequence>
<evidence type="ECO:0000313" key="2">
    <source>
        <dbReference type="Proteomes" id="UP000515161"/>
    </source>
</evidence>
<name>A0A6P8TLD1_GYMAC</name>
<evidence type="ECO:0000313" key="3">
    <source>
        <dbReference type="RefSeq" id="XP_034064863.1"/>
    </source>
</evidence>